<evidence type="ECO:0008006" key="3">
    <source>
        <dbReference type="Google" id="ProtNLM"/>
    </source>
</evidence>
<dbReference type="Gene3D" id="3.30.710.10">
    <property type="entry name" value="Potassium Channel Kv1.1, Chain A"/>
    <property type="match status" value="1"/>
</dbReference>
<organism evidence="1 2">
    <name type="scientific">Orbilia oligospora</name>
    <name type="common">Nematode-trapping fungus</name>
    <name type="synonym">Arthrobotrys oligospora</name>
    <dbReference type="NCBI Taxonomy" id="2813651"/>
    <lineage>
        <taxon>Eukaryota</taxon>
        <taxon>Fungi</taxon>
        <taxon>Dikarya</taxon>
        <taxon>Ascomycota</taxon>
        <taxon>Pezizomycotina</taxon>
        <taxon>Orbiliomycetes</taxon>
        <taxon>Orbiliales</taxon>
        <taxon>Orbiliaceae</taxon>
        <taxon>Orbilia</taxon>
    </lineage>
</organism>
<dbReference type="OrthoDB" id="6359816at2759"/>
<reference evidence="1 2" key="1">
    <citation type="submission" date="2020-01" db="EMBL/GenBank/DDBJ databases">
        <authorList>
            <person name="Palmer J.M."/>
        </authorList>
    </citation>
    <scope>NUCLEOTIDE SEQUENCE [LARGE SCALE GENOMIC DNA]</scope>
    <source>
        <strain evidence="1 2">TWF970</strain>
    </source>
</reference>
<evidence type="ECO:0000313" key="1">
    <source>
        <dbReference type="EMBL" id="KAF3278818.1"/>
    </source>
</evidence>
<gene>
    <name evidence="1" type="ORF">TWF970_004362</name>
</gene>
<dbReference type="AlphaFoldDB" id="A0A7C8RDG7"/>
<comment type="caution">
    <text evidence="1">The sequence shown here is derived from an EMBL/GenBank/DDBJ whole genome shotgun (WGS) entry which is preliminary data.</text>
</comment>
<dbReference type="Proteomes" id="UP000474640">
    <property type="component" value="Unassembled WGS sequence"/>
</dbReference>
<name>A0A7C8RDG7_ORBOL</name>
<proteinExistence type="predicted"/>
<dbReference type="EMBL" id="JAABOJ010000023">
    <property type="protein sequence ID" value="KAF3278818.1"/>
    <property type="molecule type" value="Genomic_DNA"/>
</dbReference>
<protein>
    <recommendedName>
        <fullName evidence="3">BTB domain-containing protein</fullName>
    </recommendedName>
</protein>
<accession>A0A7C8RDG7</accession>
<evidence type="ECO:0000313" key="2">
    <source>
        <dbReference type="Proteomes" id="UP000474640"/>
    </source>
</evidence>
<dbReference type="InterPro" id="IPR011333">
    <property type="entry name" value="SKP1/BTB/POZ_sf"/>
</dbReference>
<sequence>MTESKHADYQKFFQKDDYADIHVTLTLESPAVVIPMHQIIICTTSAYFKEACQIANIGQTGAKLLDFCMSVEAFNIISAWVYGFGEKSFKSESDICVIQDVLGCLKRFEMNEYDEMDELRAALLKHLFQLHLNTLTSEEDAYGFEQQFDVLKDTCDFALPRDHNLIKDLVVANIPDIRASGKWLNGFLFKGGSSLVASVLIEVYEQLLDSRT</sequence>